<proteinExistence type="predicted"/>
<sequence length="43" mass="4573">MFRWRGLGGVATVGITPAAMVGVNNLATKGFLSWASSTRPRTH</sequence>
<protein>
    <submittedName>
        <fullName evidence="1">Uncharacterized protein</fullName>
    </submittedName>
</protein>
<evidence type="ECO:0000313" key="1">
    <source>
        <dbReference type="EMBL" id="TQE42509.1"/>
    </source>
</evidence>
<comment type="caution">
    <text evidence="1">The sequence shown here is derived from an EMBL/GenBank/DDBJ whole genome shotgun (WGS) entry which is preliminary data.</text>
</comment>
<dbReference type="EMBL" id="VHIR01000025">
    <property type="protein sequence ID" value="TQE42509.1"/>
    <property type="molecule type" value="Genomic_DNA"/>
</dbReference>
<reference evidence="1 2" key="1">
    <citation type="submission" date="2019-06" db="EMBL/GenBank/DDBJ databases">
        <title>Draft genome of C. phoceense Strain 272.</title>
        <authorList>
            <person name="Pacheco L.G.C."/>
            <person name="Barberis C.M."/>
            <person name="Almuzara M.N."/>
            <person name="Traglia G.M."/>
            <person name="Santos C.S."/>
            <person name="Rocha D.J.P.G."/>
            <person name="Aguiar E.R.G.R."/>
            <person name="Vay C.A."/>
        </authorList>
    </citation>
    <scope>NUCLEOTIDE SEQUENCE [LARGE SCALE GENOMIC DNA]</scope>
    <source>
        <strain evidence="1 2">272</strain>
    </source>
</reference>
<gene>
    <name evidence="1" type="ORF">EJK80_12320</name>
</gene>
<evidence type="ECO:0000313" key="2">
    <source>
        <dbReference type="Proteomes" id="UP000318080"/>
    </source>
</evidence>
<accession>A0A540R444</accession>
<dbReference type="AlphaFoldDB" id="A0A540R444"/>
<keyword evidence="2" id="KW-1185">Reference proteome</keyword>
<dbReference type="Proteomes" id="UP000318080">
    <property type="component" value="Unassembled WGS sequence"/>
</dbReference>
<name>A0A540R444_9CORY</name>
<organism evidence="1 2">
    <name type="scientific">Corynebacterium phoceense</name>
    <dbReference type="NCBI Taxonomy" id="1686286"/>
    <lineage>
        <taxon>Bacteria</taxon>
        <taxon>Bacillati</taxon>
        <taxon>Actinomycetota</taxon>
        <taxon>Actinomycetes</taxon>
        <taxon>Mycobacteriales</taxon>
        <taxon>Corynebacteriaceae</taxon>
        <taxon>Corynebacterium</taxon>
    </lineage>
</organism>